<dbReference type="EMBL" id="BK015735">
    <property type="protein sequence ID" value="DAE22619.1"/>
    <property type="molecule type" value="Genomic_DNA"/>
</dbReference>
<keyword evidence="1" id="KW-0812">Transmembrane</keyword>
<keyword evidence="1" id="KW-0472">Membrane</keyword>
<proteinExistence type="predicted"/>
<organism evidence="2">
    <name type="scientific">Siphoviridae sp. ct5co22</name>
    <dbReference type="NCBI Taxonomy" id="2826294"/>
    <lineage>
        <taxon>Viruses</taxon>
        <taxon>Duplodnaviria</taxon>
        <taxon>Heunggongvirae</taxon>
        <taxon>Uroviricota</taxon>
        <taxon>Caudoviricetes</taxon>
    </lineage>
</organism>
<feature type="transmembrane region" description="Helical" evidence="1">
    <location>
        <begin position="20"/>
        <end position="39"/>
    </location>
</feature>
<evidence type="ECO:0000256" key="1">
    <source>
        <dbReference type="SAM" id="Phobius"/>
    </source>
</evidence>
<keyword evidence="1" id="KW-1133">Transmembrane helix</keyword>
<accession>A0A8S5QUT6</accession>
<reference evidence="2" key="1">
    <citation type="journal article" date="2021" name="Proc. Natl. Acad. Sci. U.S.A.">
        <title>A Catalog of Tens of Thousands of Viruses from Human Metagenomes Reveals Hidden Associations with Chronic Diseases.</title>
        <authorList>
            <person name="Tisza M.J."/>
            <person name="Buck C.B."/>
        </authorList>
    </citation>
    <scope>NUCLEOTIDE SEQUENCE</scope>
    <source>
        <strain evidence="2">Ct5co22</strain>
    </source>
</reference>
<protein>
    <submittedName>
        <fullName evidence="2">Uncharacterized protein</fullName>
    </submittedName>
</protein>
<evidence type="ECO:0000313" key="2">
    <source>
        <dbReference type="EMBL" id="DAE22619.1"/>
    </source>
</evidence>
<name>A0A8S5QUT6_9CAUD</name>
<sequence length="43" mass="4932">MLGVRVPSGVPERKAPKVLGYKAFGAFFLFFQPFIFSSFQYKK</sequence>